<evidence type="ECO:0000313" key="3">
    <source>
        <dbReference type="Proteomes" id="UP001610861"/>
    </source>
</evidence>
<dbReference type="Proteomes" id="UP001610861">
    <property type="component" value="Unassembled WGS sequence"/>
</dbReference>
<dbReference type="SMART" id="SM00382">
    <property type="entry name" value="AAA"/>
    <property type="match status" value="1"/>
</dbReference>
<dbReference type="InterPro" id="IPR052934">
    <property type="entry name" value="Methyl-DNA_Rec/Restrict_Enz"/>
</dbReference>
<dbReference type="RefSeq" id="WP_396639417.1">
    <property type="nucleotide sequence ID" value="NZ_JBIQWL010000001.1"/>
</dbReference>
<proteinExistence type="predicted"/>
<evidence type="ECO:0000259" key="1">
    <source>
        <dbReference type="SMART" id="SM00382"/>
    </source>
</evidence>
<dbReference type="InterPro" id="IPR011704">
    <property type="entry name" value="ATPase_dyneun-rel_AAA"/>
</dbReference>
<dbReference type="Pfam" id="PF07728">
    <property type="entry name" value="AAA_5"/>
    <property type="match status" value="1"/>
</dbReference>
<feature type="domain" description="AAA+ ATPase" evidence="1">
    <location>
        <begin position="483"/>
        <end position="649"/>
    </location>
</feature>
<accession>A0ABW7Q4T5</accession>
<protein>
    <submittedName>
        <fullName evidence="2">McrB family protein</fullName>
    </submittedName>
</protein>
<dbReference type="InterPro" id="IPR003593">
    <property type="entry name" value="AAA+_ATPase"/>
</dbReference>
<dbReference type="SUPFAM" id="SSF52540">
    <property type="entry name" value="P-loop containing nucleoside triphosphate hydrolases"/>
    <property type="match status" value="1"/>
</dbReference>
<dbReference type="PANTHER" id="PTHR37291">
    <property type="entry name" value="5-METHYLCYTOSINE-SPECIFIC RESTRICTION ENZYME B"/>
    <property type="match status" value="1"/>
</dbReference>
<name>A0ABW7Q4T5_9MICO</name>
<evidence type="ECO:0000313" key="2">
    <source>
        <dbReference type="EMBL" id="MFH8249482.1"/>
    </source>
</evidence>
<keyword evidence="3" id="KW-1185">Reference proteome</keyword>
<gene>
    <name evidence="2" type="ORF">ACH3VR_03820</name>
</gene>
<reference evidence="2 3" key="1">
    <citation type="submission" date="2024-09" db="EMBL/GenBank/DDBJ databases">
        <authorList>
            <person name="Pan X."/>
        </authorList>
    </citation>
    <scope>NUCLEOTIDE SEQUENCE [LARGE SCALE GENOMIC DNA]</scope>
    <source>
        <strain evidence="2 3">B2969</strain>
    </source>
</reference>
<dbReference type="Gene3D" id="3.40.50.300">
    <property type="entry name" value="P-loop containing nucleotide triphosphate hydrolases"/>
    <property type="match status" value="1"/>
</dbReference>
<dbReference type="CDD" id="cd00009">
    <property type="entry name" value="AAA"/>
    <property type="match status" value="1"/>
</dbReference>
<dbReference type="EMBL" id="JBIQWL010000001">
    <property type="protein sequence ID" value="MFH8249482.1"/>
    <property type="molecule type" value="Genomic_DNA"/>
</dbReference>
<comment type="caution">
    <text evidence="2">The sequence shown here is derived from an EMBL/GenBank/DDBJ whole genome shotgun (WGS) entry which is preliminary data.</text>
</comment>
<sequence>MPDRDTTYERGVGANPTIDAAAWRIIGPGLRGEPSPLLPSQPTWTASNAVDLRHRVSQNNVSPASFLEKLRGELEGASDGVIVLAAELLYLQVLPLVNVGAKTKIERVGTVLAWTASGARLDVGLLAGLEAEGTFHGGAGFNIRIWQHVPWLCRFVEHWTTLDAATREQALRNPWAFRDVALATPGNDETALRLSFQELVWPGYFDNVVKQDHRRRIRDAFAHHLSLGEGDADADVDYDLWRIRQDVQEPDQPRVDWYASPYVDAWGGVLPPRKAAEGRRAWLVRSGQGGAPLAERWRDESFVSLPATNLRVDLEHATETSIREAVESGYTHLDYAQRLQLTQADQAFILRMAPDDIILTVSGDKAWIGSVAGDPLWAELDGSRLRRPVDWLQEPIDKAKLPEPVPGMLDKQGDVVELTTALEPLAALADRLTDVADEDDVEEAAPTARGPVLASIPLVTADLAASLHMPAETLQEWLDVLADRRQIVLYGPPGTGKTFVAEALGRHIVGADSNHLRTVQFHPSYAYEDFFEGLRPTVEDGNVTYQVVPGPLRTLVAEATSPGNESTPYVLVIDEMNRANLAKVFGELYYLLEYRDQSISLQYSRDGDFRLPKNLFIIGTMNTLDRSISMVDAAIRRRFPFVELHPAVEPVSNVLRNYLSAQKSDDRRARLLEALNERIDERDLQIGPSYLMKESARHDSGLERIWKYDILPLLDDHFYGMQTPEQVRAQFGLDPLLARLSAAPVGPVDVVLDQENVIEVDELGVGEESPDA</sequence>
<organism evidence="2 3">
    <name type="scientific">Microbacterium alkaliflavum</name>
    <dbReference type="NCBI Taxonomy" id="3248839"/>
    <lineage>
        <taxon>Bacteria</taxon>
        <taxon>Bacillati</taxon>
        <taxon>Actinomycetota</taxon>
        <taxon>Actinomycetes</taxon>
        <taxon>Micrococcales</taxon>
        <taxon>Microbacteriaceae</taxon>
        <taxon>Microbacterium</taxon>
    </lineage>
</organism>
<dbReference type="InterPro" id="IPR027417">
    <property type="entry name" value="P-loop_NTPase"/>
</dbReference>
<dbReference type="PANTHER" id="PTHR37291:SF1">
    <property type="entry name" value="TYPE IV METHYL-DIRECTED RESTRICTION ENZYME ECOKMCRB SUBUNIT"/>
    <property type="match status" value="1"/>
</dbReference>